<proteinExistence type="predicted"/>
<evidence type="ECO:0000313" key="1">
    <source>
        <dbReference type="EMBL" id="RMB08716.1"/>
    </source>
</evidence>
<name>A0A3M0CPK7_9PROT</name>
<organism evidence="1 2">
    <name type="scientific">Eilatimonas milleporae</name>
    <dbReference type="NCBI Taxonomy" id="911205"/>
    <lineage>
        <taxon>Bacteria</taxon>
        <taxon>Pseudomonadati</taxon>
        <taxon>Pseudomonadota</taxon>
        <taxon>Alphaproteobacteria</taxon>
        <taxon>Kordiimonadales</taxon>
        <taxon>Kordiimonadaceae</taxon>
        <taxon>Eilatimonas</taxon>
    </lineage>
</organism>
<comment type="caution">
    <text evidence="1">The sequence shown here is derived from an EMBL/GenBank/DDBJ whole genome shotgun (WGS) entry which is preliminary data.</text>
</comment>
<dbReference type="EMBL" id="REFR01000010">
    <property type="protein sequence ID" value="RMB08716.1"/>
    <property type="molecule type" value="Genomic_DNA"/>
</dbReference>
<protein>
    <submittedName>
        <fullName evidence="1">Uncharacterized protein</fullName>
    </submittedName>
</protein>
<gene>
    <name evidence="1" type="ORF">BXY39_1355</name>
</gene>
<dbReference type="InParanoid" id="A0A3M0CPK7"/>
<dbReference type="Proteomes" id="UP000271227">
    <property type="component" value="Unassembled WGS sequence"/>
</dbReference>
<evidence type="ECO:0000313" key="2">
    <source>
        <dbReference type="Proteomes" id="UP000271227"/>
    </source>
</evidence>
<dbReference type="AlphaFoldDB" id="A0A3M0CPK7"/>
<reference evidence="1 2" key="1">
    <citation type="submission" date="2018-10" db="EMBL/GenBank/DDBJ databases">
        <title>Genomic Encyclopedia of Archaeal and Bacterial Type Strains, Phase II (KMG-II): from individual species to whole genera.</title>
        <authorList>
            <person name="Goeker M."/>
        </authorList>
    </citation>
    <scope>NUCLEOTIDE SEQUENCE [LARGE SCALE GENOMIC DNA]</scope>
    <source>
        <strain evidence="1 2">DSM 25217</strain>
    </source>
</reference>
<sequence length="51" mass="5918">MLADPVSLMDGFVLNSVWTCNSENIQLRFLNMTTVFGVRFLWAKQVRFSSF</sequence>
<accession>A0A3M0CPK7</accession>
<keyword evidence="2" id="KW-1185">Reference proteome</keyword>